<feature type="domain" description="Transglutaminase-like" evidence="1">
    <location>
        <begin position="63"/>
        <end position="156"/>
    </location>
</feature>
<evidence type="ECO:0000313" key="2">
    <source>
        <dbReference type="EMBL" id="WNZ25650.1"/>
    </source>
</evidence>
<evidence type="ECO:0000259" key="1">
    <source>
        <dbReference type="Pfam" id="PF01841"/>
    </source>
</evidence>
<reference evidence="2" key="1">
    <citation type="submission" date="2020-05" db="EMBL/GenBank/DDBJ databases">
        <authorList>
            <person name="Zhu T."/>
            <person name="Keshari N."/>
            <person name="Lu X."/>
        </authorList>
    </citation>
    <scope>NUCLEOTIDE SEQUENCE</scope>
    <source>
        <strain evidence="2">NK1-12</strain>
    </source>
</reference>
<dbReference type="EMBL" id="CP053586">
    <property type="protein sequence ID" value="WNZ25650.1"/>
    <property type="molecule type" value="Genomic_DNA"/>
</dbReference>
<dbReference type="InterPro" id="IPR038765">
    <property type="entry name" value="Papain-like_cys_pep_sf"/>
</dbReference>
<accession>A0AA97AHM4</accession>
<name>A0AA97AHM4_9CYAN</name>
<organism evidence="2">
    <name type="scientific">Leptolyngbya sp. NK1-12</name>
    <dbReference type="NCBI Taxonomy" id="2547451"/>
    <lineage>
        <taxon>Bacteria</taxon>
        <taxon>Bacillati</taxon>
        <taxon>Cyanobacteriota</taxon>
        <taxon>Cyanophyceae</taxon>
        <taxon>Leptolyngbyales</taxon>
        <taxon>Leptolyngbyaceae</taxon>
        <taxon>Leptolyngbya group</taxon>
        <taxon>Leptolyngbya</taxon>
    </lineage>
</organism>
<dbReference type="Pfam" id="PF01841">
    <property type="entry name" value="Transglut_core"/>
    <property type="match status" value="1"/>
</dbReference>
<dbReference type="RefSeq" id="WP_316431809.1">
    <property type="nucleotide sequence ID" value="NZ_CP053586.1"/>
</dbReference>
<gene>
    <name evidence="2" type="ORF">HJG54_24295</name>
</gene>
<dbReference type="SUPFAM" id="SSF54001">
    <property type="entry name" value="Cysteine proteinases"/>
    <property type="match status" value="1"/>
</dbReference>
<proteinExistence type="predicted"/>
<protein>
    <submittedName>
        <fullName evidence="2">Transglutaminase domain-containing protein</fullName>
    </submittedName>
</protein>
<dbReference type="InterPro" id="IPR002931">
    <property type="entry name" value="Transglutaminase-like"/>
</dbReference>
<dbReference type="PANTHER" id="PTHR33490">
    <property type="entry name" value="BLR5614 PROTEIN-RELATED"/>
    <property type="match status" value="1"/>
</dbReference>
<sequence>MRRYAAPPLSLPQVNLGLIPKGYLGTQSTLNHIQVLIQAGAKDFYVRQKAIDILLEKAIRPKDYLGEIKALFEWVQQNVRYTKDPFRVEVLHSARRMLELRAGDCDDMAILLGSMLEAIGHPVRLVITGPDPLRPKLFSHIYLEVFHQGRWIPLDATMPYPMGWEPQTFVKQVIPMERKATMMHSPPVSYGLAPMSSPNWLPGLIQSVRQGGIQPNDSRMKALLDLLHQRQLLRQKPRLAKKLNFIWARGLSARPYPKTARGLERSLQQWGILPTSPIPLPAQSGHRPQMQPSTQSVRPVALRAVGKVKPVASVAPIAPTSAPIAQQ</sequence>
<dbReference type="AlphaFoldDB" id="A0AA97AHM4"/>
<dbReference type="Gene3D" id="3.10.620.30">
    <property type="match status" value="1"/>
</dbReference>